<name>A0AAW6C7I7_FLAPL</name>
<dbReference type="EMBL" id="JAQLWO010000022">
    <property type="protein sequence ID" value="MDB7907785.1"/>
    <property type="molecule type" value="Genomic_DNA"/>
</dbReference>
<accession>A0AAW6C7I7</accession>
<sequence>MIRWNDNYITGIEKLDKEHQQLFQMADQVLNKLRERGDEANYRIFLVRETLTYITSYFERHAKAEEEYMRKIGYTGYTLHKMLHDEFCNIQLKNIKIL</sequence>
<evidence type="ECO:0000259" key="4">
    <source>
        <dbReference type="Pfam" id="PF01814"/>
    </source>
</evidence>
<reference evidence="5" key="1">
    <citation type="submission" date="2023-01" db="EMBL/GenBank/DDBJ databases">
        <title>Human gut microbiome strain richness.</title>
        <authorList>
            <person name="Chen-Liaw A."/>
        </authorList>
    </citation>
    <scope>NUCLEOTIDE SEQUENCE</scope>
    <source>
        <strain evidence="5">2225st1_A6_2225SCRN_200828</strain>
    </source>
</reference>
<proteinExistence type="inferred from homology"/>
<dbReference type="CDD" id="cd12107">
    <property type="entry name" value="Hemerythrin"/>
    <property type="match status" value="1"/>
</dbReference>
<dbReference type="RefSeq" id="WP_196032609.1">
    <property type="nucleotide sequence ID" value="NZ_JADPFI010000148.1"/>
</dbReference>
<keyword evidence="2" id="KW-0479">Metal-binding</keyword>
<dbReference type="Gene3D" id="1.20.120.50">
    <property type="entry name" value="Hemerythrin-like"/>
    <property type="match status" value="1"/>
</dbReference>
<dbReference type="NCBIfam" id="TIGR02481">
    <property type="entry name" value="hemeryth_dom"/>
    <property type="match status" value="1"/>
</dbReference>
<dbReference type="GO" id="GO:0046872">
    <property type="term" value="F:metal ion binding"/>
    <property type="evidence" value="ECO:0007669"/>
    <property type="project" value="UniProtKB-KW"/>
</dbReference>
<keyword evidence="3" id="KW-0408">Iron</keyword>
<dbReference type="SUPFAM" id="SSF47188">
    <property type="entry name" value="Hemerythrin-like"/>
    <property type="match status" value="1"/>
</dbReference>
<dbReference type="Pfam" id="PF01814">
    <property type="entry name" value="Hemerythrin"/>
    <property type="match status" value="1"/>
</dbReference>
<dbReference type="PANTHER" id="PTHR37164:SF1">
    <property type="entry name" value="BACTERIOHEMERYTHRIN"/>
    <property type="match status" value="1"/>
</dbReference>
<dbReference type="AlphaFoldDB" id="A0AAW6C7I7"/>
<evidence type="ECO:0000256" key="3">
    <source>
        <dbReference type="ARBA" id="ARBA00023004"/>
    </source>
</evidence>
<dbReference type="InterPro" id="IPR012827">
    <property type="entry name" value="Hemerythrin_metal-bd"/>
</dbReference>
<evidence type="ECO:0000256" key="1">
    <source>
        <dbReference type="ARBA" id="ARBA00010587"/>
    </source>
</evidence>
<dbReference type="InterPro" id="IPR050669">
    <property type="entry name" value="Hemerythrin"/>
</dbReference>
<dbReference type="PANTHER" id="PTHR37164">
    <property type="entry name" value="BACTERIOHEMERYTHRIN"/>
    <property type="match status" value="1"/>
</dbReference>
<dbReference type="InterPro" id="IPR035938">
    <property type="entry name" value="Hemerythrin-like_sf"/>
</dbReference>
<evidence type="ECO:0000313" key="6">
    <source>
        <dbReference type="Proteomes" id="UP001211006"/>
    </source>
</evidence>
<evidence type="ECO:0000256" key="2">
    <source>
        <dbReference type="ARBA" id="ARBA00022723"/>
    </source>
</evidence>
<feature type="domain" description="Hemerythrin-like" evidence="4">
    <location>
        <begin position="10"/>
        <end position="88"/>
    </location>
</feature>
<protein>
    <submittedName>
        <fullName evidence="5">Hemerythrin domain-containing protein</fullName>
    </submittedName>
</protein>
<evidence type="ECO:0000313" key="5">
    <source>
        <dbReference type="EMBL" id="MDB7907785.1"/>
    </source>
</evidence>
<dbReference type="Proteomes" id="UP001211006">
    <property type="component" value="Unassembled WGS sequence"/>
</dbReference>
<comment type="caution">
    <text evidence="5">The sequence shown here is derived from an EMBL/GenBank/DDBJ whole genome shotgun (WGS) entry which is preliminary data.</text>
</comment>
<gene>
    <name evidence="5" type="ORF">PND83_17510</name>
</gene>
<organism evidence="5 6">
    <name type="scientific">Flavonifractor plautii</name>
    <name type="common">Fusobacterium plautii</name>
    <dbReference type="NCBI Taxonomy" id="292800"/>
    <lineage>
        <taxon>Bacteria</taxon>
        <taxon>Bacillati</taxon>
        <taxon>Bacillota</taxon>
        <taxon>Clostridia</taxon>
        <taxon>Eubacteriales</taxon>
        <taxon>Oscillospiraceae</taxon>
        <taxon>Flavonifractor</taxon>
    </lineage>
</organism>
<comment type="similarity">
    <text evidence="1">Belongs to the hemerythrin family.</text>
</comment>
<dbReference type="InterPro" id="IPR012312">
    <property type="entry name" value="Hemerythrin-like"/>
</dbReference>